<dbReference type="SMART" id="SM01252">
    <property type="entry name" value="KilA-N"/>
    <property type="match status" value="1"/>
</dbReference>
<feature type="domain" description="KilA-N" evidence="1">
    <location>
        <begin position="5"/>
        <end position="105"/>
    </location>
</feature>
<proteinExistence type="predicted"/>
<dbReference type="RefSeq" id="WP_097788517.1">
    <property type="nucleotide sequence ID" value="NZ_BAAADT010000009.1"/>
</dbReference>
<evidence type="ECO:0000313" key="2">
    <source>
        <dbReference type="EMBL" id="ATJ82029.1"/>
    </source>
</evidence>
<dbReference type="AlphaFoldDB" id="A0A291P589"/>
<dbReference type="KEGG" id="hbe:BEI_1042"/>
<sequence>MSKTQLITKQWNDKTLTFRQDGYFNMTKAAKQFGKRDALDFFRNAETQDYLAELEKTTGIPVDSLVIKTRGRHGGTWAHPKLAVFFARWLDTRFAVACDAMIEDILKGNAEVTVTKPQQSATMALPQDYLSALEQLTEAVRREQEKDKVIEEQGLAPV</sequence>
<dbReference type="GO" id="GO:0003677">
    <property type="term" value="F:DNA binding"/>
    <property type="evidence" value="ECO:0007669"/>
    <property type="project" value="InterPro"/>
</dbReference>
<dbReference type="PROSITE" id="PS51301">
    <property type="entry name" value="KILA_N"/>
    <property type="match status" value="1"/>
</dbReference>
<evidence type="ECO:0000259" key="1">
    <source>
        <dbReference type="PROSITE" id="PS51301"/>
    </source>
</evidence>
<protein>
    <recommendedName>
        <fullName evidence="1">KilA-N domain-containing protein</fullName>
    </recommendedName>
</protein>
<accession>A0A291P589</accession>
<dbReference type="Proteomes" id="UP000219993">
    <property type="component" value="Chromosome"/>
</dbReference>
<evidence type="ECO:0000313" key="3">
    <source>
        <dbReference type="Proteomes" id="UP000219993"/>
    </source>
</evidence>
<keyword evidence="3" id="KW-1185">Reference proteome</keyword>
<dbReference type="InterPro" id="IPR017880">
    <property type="entry name" value="KilA_N"/>
</dbReference>
<dbReference type="EMBL" id="CP021435">
    <property type="protein sequence ID" value="ATJ82029.1"/>
    <property type="molecule type" value="Genomic_DNA"/>
</dbReference>
<dbReference type="OrthoDB" id="6966367at2"/>
<name>A0A291P589_9GAMM</name>
<dbReference type="InterPro" id="IPR036887">
    <property type="entry name" value="HTH_APSES_sf"/>
</dbReference>
<dbReference type="Pfam" id="PF04383">
    <property type="entry name" value="KilA-N"/>
    <property type="match status" value="1"/>
</dbReference>
<dbReference type="SUPFAM" id="SSF54616">
    <property type="entry name" value="DNA-binding domain of Mlu1-box binding protein MBP1"/>
    <property type="match status" value="1"/>
</dbReference>
<dbReference type="InterPro" id="IPR018004">
    <property type="entry name" value="KilA/APSES_HTH"/>
</dbReference>
<organism evidence="2 3">
    <name type="scientific">Halomonas beimenensis</name>
    <dbReference type="NCBI Taxonomy" id="475662"/>
    <lineage>
        <taxon>Bacteria</taxon>
        <taxon>Pseudomonadati</taxon>
        <taxon>Pseudomonadota</taxon>
        <taxon>Gammaproteobacteria</taxon>
        <taxon>Oceanospirillales</taxon>
        <taxon>Halomonadaceae</taxon>
        <taxon>Halomonas</taxon>
    </lineage>
</organism>
<gene>
    <name evidence="2" type="ORF">BEI_1042</name>
</gene>
<reference evidence="2 3" key="1">
    <citation type="journal article" date="2017" name="Sci. Rep.">
        <title>Revealing the Saline Adaptation Strategies of the Halophilic Bacterium Halomonas beimenensis through High-throughput Omics and Transposon Mutagenesis Approaches.</title>
        <authorList>
            <person name="Chen Y.H."/>
            <person name="Lin S.S."/>
            <person name="Shyu Y.T."/>
        </authorList>
    </citation>
    <scope>NUCLEOTIDE SEQUENCE [LARGE SCALE GENOMIC DNA]</scope>
    <source>
        <strain evidence="2 3">NTU-111</strain>
    </source>
</reference>